<organism evidence="4 5">
    <name type="scientific">Acanthosepion pharaonis</name>
    <name type="common">Pharaoh cuttlefish</name>
    <name type="synonym">Sepia pharaonis</name>
    <dbReference type="NCBI Taxonomy" id="158019"/>
    <lineage>
        <taxon>Eukaryota</taxon>
        <taxon>Metazoa</taxon>
        <taxon>Spiralia</taxon>
        <taxon>Lophotrochozoa</taxon>
        <taxon>Mollusca</taxon>
        <taxon>Cephalopoda</taxon>
        <taxon>Coleoidea</taxon>
        <taxon>Decapodiformes</taxon>
        <taxon>Sepiida</taxon>
        <taxon>Sepiina</taxon>
        <taxon>Sepiidae</taxon>
        <taxon>Acanthosepion</taxon>
    </lineage>
</organism>
<keyword evidence="1" id="KW-0862">Zinc</keyword>
<keyword evidence="5" id="KW-1185">Reference proteome</keyword>
<feature type="compositionally biased region" description="Gly residues" evidence="2">
    <location>
        <begin position="35"/>
        <end position="45"/>
    </location>
</feature>
<feature type="region of interest" description="Disordered" evidence="2">
    <location>
        <begin position="491"/>
        <end position="593"/>
    </location>
</feature>
<feature type="compositionally biased region" description="Low complexity" evidence="2">
    <location>
        <begin position="584"/>
        <end position="593"/>
    </location>
</feature>
<feature type="region of interest" description="Disordered" evidence="2">
    <location>
        <begin position="86"/>
        <end position="106"/>
    </location>
</feature>
<evidence type="ECO:0000256" key="2">
    <source>
        <dbReference type="SAM" id="MobiDB-lite"/>
    </source>
</evidence>
<evidence type="ECO:0000256" key="1">
    <source>
        <dbReference type="PROSITE-ProRule" id="PRU00042"/>
    </source>
</evidence>
<dbReference type="InterPro" id="IPR013087">
    <property type="entry name" value="Znf_C2H2_type"/>
</dbReference>
<dbReference type="GO" id="GO:0008270">
    <property type="term" value="F:zinc ion binding"/>
    <property type="evidence" value="ECO:0007669"/>
    <property type="project" value="UniProtKB-KW"/>
</dbReference>
<dbReference type="PROSITE" id="PS50157">
    <property type="entry name" value="ZINC_FINGER_C2H2_2"/>
    <property type="match status" value="1"/>
</dbReference>
<feature type="compositionally biased region" description="Basic and acidic residues" evidence="2">
    <location>
        <begin position="55"/>
        <end position="70"/>
    </location>
</feature>
<dbReference type="AlphaFoldDB" id="A0A812E7V3"/>
<dbReference type="EMBL" id="CAHIKZ030005079">
    <property type="protein sequence ID" value="CAE1319037.1"/>
    <property type="molecule type" value="Genomic_DNA"/>
</dbReference>
<evidence type="ECO:0000313" key="5">
    <source>
        <dbReference type="Proteomes" id="UP000597762"/>
    </source>
</evidence>
<dbReference type="PROSITE" id="PS00028">
    <property type="entry name" value="ZINC_FINGER_C2H2_1"/>
    <property type="match status" value="1"/>
</dbReference>
<proteinExistence type="predicted"/>
<sequence>MSRFFRLIFLIFERDLRRPKWRRVPCQRRSTTKCPGGGGAAGSDVGGVSSLLGRNRGDASEPGDVAERPGKSSLFFVKDRVRGIGSSGDTEKVPVERRGSGGVRCAFGGPGKSGSGFRSSRVGPYPPSAAGLQGVQPLVDGINVGKGSRQNGSVPSEEGLAPRTGSVGPCPCEARNRYGAVAFAPFALCGAGSKCRSGPRSRSCIWRWLISGRLSVRDASFTNSESTRSSLLTLVVFRSLLCPLSRFAPRVSHSLRVSARGATPSLPARRPASKTAPRPGLRGAPRLPAPLQVSGACRSQPAFARRRLARAPVPPVAQRLSAWGRSSGSERSTRNWYGPGESDCLIKTNDRVADSEKTASTSTHETWATKNSINFLADPEDLPHRCSFPVCPCAFTRASSLAAHIWKKHPAEWNDIKKRRDASRRSNVRTYARWTREELERMAAIEHEALSKGVQHMNSYLTLYLARTRDQISCRRKKDDYKAILKSLESEAQCPGPDGSRARVVPDSPRNDHPTKEGLVANGQLKRSKSSSRRHPMSRTPNWSLSFLAVRSRPSDPEGGVSSPKGPDRSGLRPRLRWTRSRSRPSPSRTSAP</sequence>
<gene>
    <name evidence="4" type="ORF">SPHA_69453</name>
</gene>
<feature type="region of interest" description="Disordered" evidence="2">
    <location>
        <begin position="145"/>
        <end position="165"/>
    </location>
</feature>
<reference evidence="4" key="1">
    <citation type="submission" date="2021-01" db="EMBL/GenBank/DDBJ databases">
        <authorList>
            <person name="Li R."/>
            <person name="Bekaert M."/>
        </authorList>
    </citation>
    <scope>NUCLEOTIDE SEQUENCE</scope>
    <source>
        <strain evidence="4">Farmed</strain>
    </source>
</reference>
<comment type="caution">
    <text evidence="4">The sequence shown here is derived from an EMBL/GenBank/DDBJ whole genome shotgun (WGS) entry which is preliminary data.</text>
</comment>
<keyword evidence="1" id="KW-0863">Zinc-finger</keyword>
<feature type="compositionally biased region" description="Basic residues" evidence="2">
    <location>
        <begin position="526"/>
        <end position="537"/>
    </location>
</feature>
<dbReference type="OrthoDB" id="1425072at2759"/>
<feature type="domain" description="C2H2-type" evidence="3">
    <location>
        <begin position="384"/>
        <end position="414"/>
    </location>
</feature>
<keyword evidence="1" id="KW-0479">Metal-binding</keyword>
<feature type="region of interest" description="Disordered" evidence="2">
    <location>
        <begin position="262"/>
        <end position="290"/>
    </location>
</feature>
<evidence type="ECO:0000313" key="4">
    <source>
        <dbReference type="EMBL" id="CAE1319037.1"/>
    </source>
</evidence>
<feature type="compositionally biased region" description="Low complexity" evidence="2">
    <location>
        <begin position="276"/>
        <end position="290"/>
    </location>
</feature>
<evidence type="ECO:0000259" key="3">
    <source>
        <dbReference type="PROSITE" id="PS50157"/>
    </source>
</evidence>
<feature type="compositionally biased region" description="Basic residues" evidence="2">
    <location>
        <begin position="572"/>
        <end position="583"/>
    </location>
</feature>
<dbReference type="Proteomes" id="UP000597762">
    <property type="component" value="Unassembled WGS sequence"/>
</dbReference>
<name>A0A812E7V3_ACAPH</name>
<feature type="compositionally biased region" description="Basic and acidic residues" evidence="2">
    <location>
        <begin position="89"/>
        <end position="99"/>
    </location>
</feature>
<accession>A0A812E7V3</accession>
<protein>
    <recommendedName>
        <fullName evidence="3">C2H2-type domain-containing protein</fullName>
    </recommendedName>
</protein>
<feature type="region of interest" description="Disordered" evidence="2">
    <location>
        <begin position="27"/>
        <end position="70"/>
    </location>
</feature>